<dbReference type="SUPFAM" id="SSF56281">
    <property type="entry name" value="Metallo-hydrolase/oxidoreductase"/>
    <property type="match status" value="1"/>
</dbReference>
<dbReference type="AlphaFoldDB" id="D3PEA1"/>
<dbReference type="OrthoDB" id="9802248at2"/>
<dbReference type="Proteomes" id="UP000001520">
    <property type="component" value="Chromosome"/>
</dbReference>
<evidence type="ECO:0000259" key="2">
    <source>
        <dbReference type="SMART" id="SM00849"/>
    </source>
</evidence>
<protein>
    <recommendedName>
        <fullName evidence="2">Metallo-beta-lactamase domain-containing protein</fullName>
    </recommendedName>
</protein>
<dbReference type="PANTHER" id="PTHR42951:SF4">
    <property type="entry name" value="ACYL-COENZYME A THIOESTERASE MBLAC2"/>
    <property type="match status" value="1"/>
</dbReference>
<dbReference type="SMART" id="SM00849">
    <property type="entry name" value="Lactamase_B"/>
    <property type="match status" value="1"/>
</dbReference>
<keyword evidence="4" id="KW-1185">Reference proteome</keyword>
<comment type="similarity">
    <text evidence="1">Belongs to the metallo-beta-lactamase superfamily. Class-B beta-lactamase family.</text>
</comment>
<name>D3PEA1_DEFDS</name>
<dbReference type="InterPro" id="IPR001279">
    <property type="entry name" value="Metallo-B-lactamas"/>
</dbReference>
<evidence type="ECO:0000313" key="3">
    <source>
        <dbReference type="EMBL" id="BAI80924.1"/>
    </source>
</evidence>
<proteinExistence type="inferred from homology"/>
<evidence type="ECO:0000313" key="4">
    <source>
        <dbReference type="Proteomes" id="UP000001520"/>
    </source>
</evidence>
<dbReference type="EMBL" id="AP011529">
    <property type="protein sequence ID" value="BAI80924.1"/>
    <property type="molecule type" value="Genomic_DNA"/>
</dbReference>
<dbReference type="eggNOG" id="COG0491">
    <property type="taxonomic scope" value="Bacteria"/>
</dbReference>
<dbReference type="InterPro" id="IPR050855">
    <property type="entry name" value="NDM-1-like"/>
</dbReference>
<gene>
    <name evidence="3" type="ordered locus">DEFDS_1464</name>
</gene>
<feature type="domain" description="Metallo-beta-lactamase" evidence="2">
    <location>
        <begin position="15"/>
        <end position="222"/>
    </location>
</feature>
<dbReference type="CDD" id="cd06262">
    <property type="entry name" value="metallo-hydrolase-like_MBL-fold"/>
    <property type="match status" value="1"/>
</dbReference>
<reference evidence="3 4" key="1">
    <citation type="journal article" date="2010" name="DNA Res.">
        <title>Bacterial lifestyle in a deep-sea hydrothermal vent chimney revealed by the genome sequence of the thermophilic bacterium Deferribacter desulfuricans SSM1.</title>
        <authorList>
            <person name="Takaki Y."/>
            <person name="Shimamura S."/>
            <person name="Nakagawa S."/>
            <person name="Fukuhara Y."/>
            <person name="Horikawa H."/>
            <person name="Ankai A."/>
            <person name="Harada T."/>
            <person name="Hosoyama A."/>
            <person name="Oguchi A."/>
            <person name="Fukui S."/>
            <person name="Fujita N."/>
            <person name="Takami H."/>
            <person name="Takai K."/>
        </authorList>
    </citation>
    <scope>NUCLEOTIDE SEQUENCE [LARGE SCALE GENOMIC DNA]</scope>
    <source>
        <strain evidence="4">DSM 14783 / JCM 11476 / NBRC 101012 / SSM1</strain>
    </source>
</reference>
<dbReference type="STRING" id="639282.DEFDS_1464"/>
<dbReference type="GO" id="GO:0017001">
    <property type="term" value="P:antibiotic catabolic process"/>
    <property type="evidence" value="ECO:0007669"/>
    <property type="project" value="UniProtKB-ARBA"/>
</dbReference>
<organism evidence="3 4">
    <name type="scientific">Deferribacter desulfuricans (strain DSM 14783 / JCM 11476 / NBRC 101012 / SSM1)</name>
    <dbReference type="NCBI Taxonomy" id="639282"/>
    <lineage>
        <taxon>Bacteria</taxon>
        <taxon>Pseudomonadati</taxon>
        <taxon>Deferribacterota</taxon>
        <taxon>Deferribacteres</taxon>
        <taxon>Deferribacterales</taxon>
        <taxon>Deferribacteraceae</taxon>
        <taxon>Deferribacter</taxon>
    </lineage>
</organism>
<evidence type="ECO:0000256" key="1">
    <source>
        <dbReference type="ARBA" id="ARBA00005250"/>
    </source>
</evidence>
<dbReference type="Gene3D" id="3.60.15.10">
    <property type="entry name" value="Ribonuclease Z/Hydroxyacylglutathione hydrolase-like"/>
    <property type="match status" value="1"/>
</dbReference>
<dbReference type="RefSeq" id="WP_013008170.1">
    <property type="nucleotide sequence ID" value="NC_013939.1"/>
</dbReference>
<accession>D3PEA1</accession>
<dbReference type="HOGENOM" id="CLU_887626_0_0_0"/>
<sequence>MVNQYTVDTPYPVGPVHFYVKDYNDFLVLFDTGPNTPLAKDFLQKTVVFSRLKYVFITHCHADHYGLIQFLKDNTDAEIFVSKYDLFRLKNLDYRIKMMEKILQDINMEQSAIDGVIKTLISFSKEVPVPNNLNVLEESEDILKSLDIAYIRCPGHSQSDIVYLLDGVAITGDVFLRGIFQTPLLDIDADFQDRKFDNYSAFCDTILKMKKLEENYKFLPGHREYIDSVNERVEFYVKKMCERLNNIKEFLANDDILGALKSLVGDFVKDPFKTYIKLSEILFFYDFYKNPIKLQESLQKIGIPFKICF</sequence>
<dbReference type="PANTHER" id="PTHR42951">
    <property type="entry name" value="METALLO-BETA-LACTAMASE DOMAIN-CONTAINING"/>
    <property type="match status" value="1"/>
</dbReference>
<dbReference type="Pfam" id="PF00753">
    <property type="entry name" value="Lactamase_B"/>
    <property type="match status" value="1"/>
</dbReference>
<dbReference type="InterPro" id="IPR036866">
    <property type="entry name" value="RibonucZ/Hydroxyglut_hydro"/>
</dbReference>
<dbReference type="KEGG" id="ddf:DEFDS_1464"/>